<feature type="region of interest" description="Disordered" evidence="6">
    <location>
        <begin position="136"/>
        <end position="189"/>
    </location>
</feature>
<evidence type="ECO:0000259" key="8">
    <source>
        <dbReference type="PROSITE" id="PS50994"/>
    </source>
</evidence>
<dbReference type="SUPFAM" id="SSF53098">
    <property type="entry name" value="Ribonuclease H-like"/>
    <property type="match status" value="1"/>
</dbReference>
<keyword evidence="3" id="KW-0862">Zinc</keyword>
<dbReference type="InterPro" id="IPR019787">
    <property type="entry name" value="Znf_PHD-finger"/>
</dbReference>
<dbReference type="InterPro" id="IPR001965">
    <property type="entry name" value="Znf_PHD"/>
</dbReference>
<keyword evidence="5" id="KW-0175">Coiled coil</keyword>
<dbReference type="SUPFAM" id="SSF57903">
    <property type="entry name" value="FYVE/PHD zinc finger"/>
    <property type="match status" value="1"/>
</dbReference>
<dbReference type="InterPro" id="IPR008042">
    <property type="entry name" value="Retrotrans_Pao"/>
</dbReference>
<dbReference type="Pfam" id="PF05380">
    <property type="entry name" value="Peptidase_A17"/>
    <property type="match status" value="1"/>
</dbReference>
<dbReference type="InterPro" id="IPR043502">
    <property type="entry name" value="DNA/RNA_pol_sf"/>
</dbReference>
<proteinExistence type="predicted"/>
<feature type="region of interest" description="Disordered" evidence="6">
    <location>
        <begin position="617"/>
        <end position="638"/>
    </location>
</feature>
<feature type="region of interest" description="Disordered" evidence="6">
    <location>
        <begin position="66"/>
        <end position="87"/>
    </location>
</feature>
<feature type="compositionally biased region" description="Basic and acidic residues" evidence="6">
    <location>
        <begin position="156"/>
        <end position="171"/>
    </location>
</feature>
<feature type="compositionally biased region" description="Polar residues" evidence="6">
    <location>
        <begin position="655"/>
        <end position="667"/>
    </location>
</feature>
<dbReference type="PANTHER" id="PTHR47331">
    <property type="entry name" value="PHD-TYPE DOMAIN-CONTAINING PROTEIN"/>
    <property type="match status" value="1"/>
</dbReference>
<evidence type="ECO:0000256" key="4">
    <source>
        <dbReference type="PROSITE-ProRule" id="PRU00146"/>
    </source>
</evidence>
<keyword evidence="2 4" id="KW-0863">Zinc-finger</keyword>
<feature type="region of interest" description="Disordered" evidence="6">
    <location>
        <begin position="204"/>
        <end position="224"/>
    </location>
</feature>
<accession>A0ABM1Y9V9</accession>
<dbReference type="SMART" id="SM00249">
    <property type="entry name" value="PHD"/>
    <property type="match status" value="1"/>
</dbReference>
<evidence type="ECO:0000256" key="3">
    <source>
        <dbReference type="ARBA" id="ARBA00022833"/>
    </source>
</evidence>
<dbReference type="InterPro" id="IPR011011">
    <property type="entry name" value="Znf_FYVE_PHD"/>
</dbReference>
<sequence length="2113" mass="236315">MDQSQQQPNETSRQCSLCDRPDSADNLVQCDRCDQYVHYSCAGVNDSISDPERSFVCQTCTANDDLTSVPSKRSSRSSHSSRRSARLALNLQQLEEENRIRMKQLEEAEKFRQLRIEAEQEMLRKKYELLHLELESEDDDGVSRKSRVSSRVAQKNTEKWVQKEGQTDGADKAATTSSNSISQQRSTSITETVQQATVATSFVGGIVDGQTPPTTSASSTPKGPMTAPIVSVCHSGITACSSSSGAATLLAPVPEVDIGGQPSASALRTSTKDPFEEVFSKLNRAPSAFLPSGTSTNALLRQSSSIAPPPGFNQVINHAPPLPANLFPPPGPDLSVPLGCPATNLSNRMIRPHYEERSFLPVNASSLPVPASNGSGPAYSIAPSGVNANQISQQSVPLMGAQPVASFSVPPVAASSGLPANRAATPYGPNSVQLAARQVIPKELPIFSGDPQDWPLFFSAFRNSTDVCGYSDAENLARLQRCLRGHALESVRSRLLIPESVPHVMATLQRLYGRPEVIINALLKQLRSVPSPKADDLKTLIRYGMAVQNLIEHMIVAGQQHHLSNPMLLFELVERLPSNFKLEWATYKYGMVDVNLASFSDFMARLVTMASDVTLHVDPGQAPNPRQEKHKREKTPSEKLFVHHAAVDTKRDTKPQAQSSTSTNQEKSCSYCNQTGHRIADCDTFKGLDCDGRWKAVREKGLCRMCLVPHKSWPCRSKRECGFEDCRLRHNVLLHSKPSGRSQVGGVQAIANSNNVVHQNHHFLKSSSLLRYVPVTLHGNGRTINVFAFLDDGSSSTMMDVELAEYLGVVGVIEPLTLTWTSDVSRVEVESQRMQLMISGTDKEQKHSLVVRTVNQLKLPSQTMDYEDVCQVHPYLKGLPLKSYSNAKPRIIIGVDNVRLISVLKVREGGQGTLVAAKTRLGWTVYGKYSASDTAERINFHQHKVQTAIDNVVLHDMMKHFFKIEESCITVQPMSAENQRAVQILEETSVRVATGFQVGLLWKTDEFNLPDSYPLALRRLKCLEQRLLRKPELYAKVKEVVQSYIENGYAHLASDSELESSEPGRTWYLPLGVVQNSRKPNKIRLIWDAAATVKGLCFNDLVVKGPDLTASLVAVLIRFRQRNIAIGGDLREMFHQIAIRPEDKQFQRFLWRNHPDESPQVLVMDVAIFGASCSPCIAQFIKNKNATEFMEEFPRASQAIIDNHYVDDYLDSVDTTEEAIALMEQVKYIHANGGFEIRQFVSNSEEVLQELGVNQGISDKNLNFESDSSRVLGMFWAPSRDVFTFCTPSNSQLPLMEPQSSAPTKRQVLCIIMSVFDPLGLIAHFIIHGKILMQHIWRTGTDWDDEIPKHLQQSWTAWHSYLPKLKDVQVPRCLLGFLRFDKAVTSELHAFVDASREAYACAIYLRTAGISGVECSLIVAKSKVAPLKPTSIPRLELQAALIGARLMEHVQQSLTLPVFRRVFWSDSSTVLSWLQTDGFRYHQYVALRVGEILSTSKANEWRYVPTGQNVADDATKWKSGPDLSPTSRWFNGPKFLRLPESSWPAQAQAQQTTEEQVHQFFLHREEISEPTLDISRFSNWHRLHRAAAYVCRATDIFKGRNVDVGGWLTSKELAAAENLLWRQVQKEVFPSEWQALRTRRDNGDEQMVDRCSPLYKLSPFMDKEGVIRMGSRIGAAPFASYETKYPVVLPKQHRISFLLTDSYHRRLLHANHETVLNDMRQRFYVPALRRLVRKVAAECQRCKVSKANPQVPRMAPLPKARLTPFVKPFAYVGVDYFGPMMVKVGRNSAKRWVALFTCLTIRAVHMEVVQSLSTHSCVMAFRRFIARRGAPLEVYSDNGTCFVGASRRLKKEIREINEKCAATFTNARTSWIFNPPAAPHMGGLWERMVRSVKTAMQALGDGLRHPTEETFETIVLEAEAIVNSRPLTYVGLDSGDQEALTPSHFLIYGSQGINQPAVQPLEYRSALRDSWKLAQWMIDEFWRRWVREYLPVLTRRSKWFEPVKPIQVGDIVVVIDDSVRNNWTKGRVVEVYSGKDGQVRRAKVETMAGSVIRPSVKLAVLDVCGSSRSHGSGNVTDTTGSAYSECATGHSLDDITVKTSNANDLQKETQSEQ</sequence>
<dbReference type="InterPro" id="IPR001584">
    <property type="entry name" value="Integrase_cat-core"/>
</dbReference>
<dbReference type="PROSITE" id="PS50994">
    <property type="entry name" value="INTEGRASE"/>
    <property type="match status" value="1"/>
</dbReference>
<keyword evidence="10" id="KW-1185">Reference proteome</keyword>
<feature type="compositionally biased region" description="Low complexity" evidence="6">
    <location>
        <begin position="211"/>
        <end position="221"/>
    </location>
</feature>
<organism evidence="9 10">
    <name type="scientific">Aedes albopictus</name>
    <name type="common">Asian tiger mosquito</name>
    <name type="synonym">Stegomyia albopicta</name>
    <dbReference type="NCBI Taxonomy" id="7160"/>
    <lineage>
        <taxon>Eukaryota</taxon>
        <taxon>Metazoa</taxon>
        <taxon>Ecdysozoa</taxon>
        <taxon>Arthropoda</taxon>
        <taxon>Hexapoda</taxon>
        <taxon>Insecta</taxon>
        <taxon>Pterygota</taxon>
        <taxon>Neoptera</taxon>
        <taxon>Endopterygota</taxon>
        <taxon>Diptera</taxon>
        <taxon>Nematocera</taxon>
        <taxon>Culicoidea</taxon>
        <taxon>Culicidae</taxon>
        <taxon>Culicinae</taxon>
        <taxon>Aedini</taxon>
        <taxon>Aedes</taxon>
        <taxon>Stegomyia</taxon>
    </lineage>
</organism>
<evidence type="ECO:0000256" key="1">
    <source>
        <dbReference type="ARBA" id="ARBA00022723"/>
    </source>
</evidence>
<dbReference type="GeneID" id="134290705"/>
<feature type="compositionally biased region" description="Low complexity" evidence="6">
    <location>
        <begin position="175"/>
        <end position="189"/>
    </location>
</feature>
<evidence type="ECO:0000256" key="5">
    <source>
        <dbReference type="SAM" id="Coils"/>
    </source>
</evidence>
<dbReference type="InterPro" id="IPR041588">
    <property type="entry name" value="Integrase_H2C2"/>
</dbReference>
<reference evidence="10" key="1">
    <citation type="journal article" date="2015" name="Proc. Natl. Acad. Sci. U.S.A.">
        <title>Genome sequence of the Asian Tiger mosquito, Aedes albopictus, reveals insights into its biology, genetics, and evolution.</title>
        <authorList>
            <person name="Chen X.G."/>
            <person name="Jiang X."/>
            <person name="Gu J."/>
            <person name="Xu M."/>
            <person name="Wu Y."/>
            <person name="Deng Y."/>
            <person name="Zhang C."/>
            <person name="Bonizzoni M."/>
            <person name="Dermauw W."/>
            <person name="Vontas J."/>
            <person name="Armbruster P."/>
            <person name="Huang X."/>
            <person name="Yang Y."/>
            <person name="Zhang H."/>
            <person name="He W."/>
            <person name="Peng H."/>
            <person name="Liu Y."/>
            <person name="Wu K."/>
            <person name="Chen J."/>
            <person name="Lirakis M."/>
            <person name="Topalis P."/>
            <person name="Van Leeuwen T."/>
            <person name="Hall A.B."/>
            <person name="Jiang X."/>
            <person name="Thorpe C."/>
            <person name="Mueller R.L."/>
            <person name="Sun C."/>
            <person name="Waterhouse R.M."/>
            <person name="Yan G."/>
            <person name="Tu Z.J."/>
            <person name="Fang X."/>
            <person name="James A.A."/>
        </authorList>
    </citation>
    <scope>NUCLEOTIDE SEQUENCE [LARGE SCALE GENOMIC DNA]</scope>
    <source>
        <strain evidence="10">Foshan</strain>
    </source>
</reference>
<dbReference type="InterPro" id="IPR036397">
    <property type="entry name" value="RNaseH_sf"/>
</dbReference>
<dbReference type="Gene3D" id="3.30.420.10">
    <property type="entry name" value="Ribonuclease H-like superfamily/Ribonuclease H"/>
    <property type="match status" value="1"/>
</dbReference>
<feature type="coiled-coil region" evidence="5">
    <location>
        <begin position="88"/>
        <end position="121"/>
    </location>
</feature>
<feature type="region of interest" description="Disordered" evidence="6">
    <location>
        <begin position="648"/>
        <end position="667"/>
    </location>
</feature>
<dbReference type="SUPFAM" id="SSF56672">
    <property type="entry name" value="DNA/RNA polymerases"/>
    <property type="match status" value="1"/>
</dbReference>
<dbReference type="Pfam" id="PF18701">
    <property type="entry name" value="DUF5641"/>
    <property type="match status" value="1"/>
</dbReference>
<dbReference type="PROSITE" id="PS01359">
    <property type="entry name" value="ZF_PHD_1"/>
    <property type="match status" value="1"/>
</dbReference>
<dbReference type="PANTHER" id="PTHR47331:SF1">
    <property type="entry name" value="GAG-LIKE PROTEIN"/>
    <property type="match status" value="1"/>
</dbReference>
<feature type="compositionally biased region" description="Basic residues" evidence="6">
    <location>
        <begin position="73"/>
        <end position="85"/>
    </location>
</feature>
<dbReference type="Pfam" id="PF00628">
    <property type="entry name" value="PHD"/>
    <property type="match status" value="1"/>
</dbReference>
<reference evidence="9" key="2">
    <citation type="submission" date="2025-05" db="UniProtKB">
        <authorList>
            <consortium name="EnsemblMetazoa"/>
        </authorList>
    </citation>
    <scope>IDENTIFICATION</scope>
    <source>
        <strain evidence="9">Foshan</strain>
    </source>
</reference>
<dbReference type="Pfam" id="PF03564">
    <property type="entry name" value="DUF1759"/>
    <property type="match status" value="1"/>
</dbReference>
<evidence type="ECO:0000313" key="9">
    <source>
        <dbReference type="EnsemblMetazoa" id="AALFPA23_007161.P9480"/>
    </source>
</evidence>
<keyword evidence="1" id="KW-0479">Metal-binding</keyword>
<dbReference type="InterPro" id="IPR005312">
    <property type="entry name" value="DUF1759"/>
</dbReference>
<evidence type="ECO:0000256" key="2">
    <source>
        <dbReference type="ARBA" id="ARBA00022771"/>
    </source>
</evidence>
<dbReference type="Gene3D" id="3.30.40.10">
    <property type="entry name" value="Zinc/RING finger domain, C3HC4 (zinc finger)"/>
    <property type="match status" value="1"/>
</dbReference>
<dbReference type="PROSITE" id="PS50016">
    <property type="entry name" value="ZF_PHD_2"/>
    <property type="match status" value="1"/>
</dbReference>
<evidence type="ECO:0000256" key="6">
    <source>
        <dbReference type="SAM" id="MobiDB-lite"/>
    </source>
</evidence>
<evidence type="ECO:0000259" key="7">
    <source>
        <dbReference type="PROSITE" id="PS50016"/>
    </source>
</evidence>
<dbReference type="Pfam" id="PF17921">
    <property type="entry name" value="Integrase_H2C2"/>
    <property type="match status" value="1"/>
</dbReference>
<dbReference type="InterPro" id="IPR019786">
    <property type="entry name" value="Zinc_finger_PHD-type_CS"/>
</dbReference>
<protein>
    <submittedName>
        <fullName evidence="9">Uncharacterized protein</fullName>
    </submittedName>
</protein>
<name>A0ABM1Y9V9_AEDAL</name>
<dbReference type="InterPro" id="IPR013083">
    <property type="entry name" value="Znf_RING/FYVE/PHD"/>
</dbReference>
<dbReference type="RefSeq" id="XP_062713866.1">
    <property type="nucleotide sequence ID" value="XM_062857882.1"/>
</dbReference>
<dbReference type="InterPro" id="IPR012337">
    <property type="entry name" value="RNaseH-like_sf"/>
</dbReference>
<feature type="domain" description="PHD-type" evidence="7">
    <location>
        <begin position="12"/>
        <end position="63"/>
    </location>
</feature>
<evidence type="ECO:0000313" key="10">
    <source>
        <dbReference type="Proteomes" id="UP000069940"/>
    </source>
</evidence>
<dbReference type="InterPro" id="IPR040676">
    <property type="entry name" value="DUF5641"/>
</dbReference>
<dbReference type="EnsemblMetazoa" id="AALFPA23_007161.R9480">
    <property type="protein sequence ID" value="AALFPA23_007161.P9480"/>
    <property type="gene ID" value="AALFPA23_007161"/>
</dbReference>
<feature type="domain" description="Integrase catalytic" evidence="8">
    <location>
        <begin position="1760"/>
        <end position="1950"/>
    </location>
</feature>
<dbReference type="Proteomes" id="UP000069940">
    <property type="component" value="Unassembled WGS sequence"/>
</dbReference>